<accession>A0A9P6D1X5</accession>
<dbReference type="Proteomes" id="UP000807469">
    <property type="component" value="Unassembled WGS sequence"/>
</dbReference>
<organism evidence="2 3">
    <name type="scientific">Pholiota conissans</name>
    <dbReference type="NCBI Taxonomy" id="109636"/>
    <lineage>
        <taxon>Eukaryota</taxon>
        <taxon>Fungi</taxon>
        <taxon>Dikarya</taxon>
        <taxon>Basidiomycota</taxon>
        <taxon>Agaricomycotina</taxon>
        <taxon>Agaricomycetes</taxon>
        <taxon>Agaricomycetidae</taxon>
        <taxon>Agaricales</taxon>
        <taxon>Agaricineae</taxon>
        <taxon>Strophariaceae</taxon>
        <taxon>Pholiota</taxon>
    </lineage>
</organism>
<feature type="compositionally biased region" description="Low complexity" evidence="1">
    <location>
        <begin position="62"/>
        <end position="75"/>
    </location>
</feature>
<sequence length="196" mass="21044">MPSKITTMGSGFERRPTLPSIHSLDLPLLTRATLPNVQYVTQLNACPVHIPSNRMYHDRNVSTSSSNTNISRSPSPASPQDGSASPSTPTPKFRLVPCEMENADAVILVPPPGADADVHGTTSSSSLAVQQQGKNKGILIVGSAWHTLCRNPKRPLAKGARIHPYRIVRGDDKSRRNSVISVTAVPVLSIPRRGST</sequence>
<gene>
    <name evidence="2" type="ORF">BDN70DRAFT_877450</name>
</gene>
<reference evidence="2" key="1">
    <citation type="submission" date="2020-11" db="EMBL/GenBank/DDBJ databases">
        <authorList>
            <consortium name="DOE Joint Genome Institute"/>
            <person name="Ahrendt S."/>
            <person name="Riley R."/>
            <person name="Andreopoulos W."/>
            <person name="Labutti K."/>
            <person name="Pangilinan J."/>
            <person name="Ruiz-Duenas F.J."/>
            <person name="Barrasa J.M."/>
            <person name="Sanchez-Garcia M."/>
            <person name="Camarero S."/>
            <person name="Miyauchi S."/>
            <person name="Serrano A."/>
            <person name="Linde D."/>
            <person name="Babiker R."/>
            <person name="Drula E."/>
            <person name="Ayuso-Fernandez I."/>
            <person name="Pacheco R."/>
            <person name="Padilla G."/>
            <person name="Ferreira P."/>
            <person name="Barriuso J."/>
            <person name="Kellner H."/>
            <person name="Castanera R."/>
            <person name="Alfaro M."/>
            <person name="Ramirez L."/>
            <person name="Pisabarro A.G."/>
            <person name="Kuo A."/>
            <person name="Tritt A."/>
            <person name="Lipzen A."/>
            <person name="He G."/>
            <person name="Yan M."/>
            <person name="Ng V."/>
            <person name="Cullen D."/>
            <person name="Martin F."/>
            <person name="Rosso M.-N."/>
            <person name="Henrissat B."/>
            <person name="Hibbett D."/>
            <person name="Martinez A.T."/>
            <person name="Grigoriev I.V."/>
        </authorList>
    </citation>
    <scope>NUCLEOTIDE SEQUENCE</scope>
    <source>
        <strain evidence="2">CIRM-BRFM 674</strain>
    </source>
</reference>
<protein>
    <submittedName>
        <fullName evidence="2">Uncharacterized protein</fullName>
    </submittedName>
</protein>
<proteinExistence type="predicted"/>
<comment type="caution">
    <text evidence="2">The sequence shown here is derived from an EMBL/GenBank/DDBJ whole genome shotgun (WGS) entry which is preliminary data.</text>
</comment>
<evidence type="ECO:0000313" key="3">
    <source>
        <dbReference type="Proteomes" id="UP000807469"/>
    </source>
</evidence>
<feature type="compositionally biased region" description="Polar residues" evidence="1">
    <location>
        <begin position="78"/>
        <end position="87"/>
    </location>
</feature>
<dbReference type="AlphaFoldDB" id="A0A9P6D1X5"/>
<dbReference type="OrthoDB" id="3267542at2759"/>
<evidence type="ECO:0000256" key="1">
    <source>
        <dbReference type="SAM" id="MobiDB-lite"/>
    </source>
</evidence>
<evidence type="ECO:0000313" key="2">
    <source>
        <dbReference type="EMBL" id="KAF9480610.1"/>
    </source>
</evidence>
<dbReference type="EMBL" id="MU155192">
    <property type="protein sequence ID" value="KAF9480610.1"/>
    <property type="molecule type" value="Genomic_DNA"/>
</dbReference>
<name>A0A9P6D1X5_9AGAR</name>
<feature type="region of interest" description="Disordered" evidence="1">
    <location>
        <begin position="55"/>
        <end position="92"/>
    </location>
</feature>
<keyword evidence="3" id="KW-1185">Reference proteome</keyword>